<reference evidence="2" key="1">
    <citation type="submission" date="2023-10" db="EMBL/GenBank/DDBJ databases">
        <title>Genome assembly of Pristionchus species.</title>
        <authorList>
            <person name="Yoshida K."/>
            <person name="Sommer R.J."/>
        </authorList>
    </citation>
    <scope>NUCLEOTIDE SEQUENCE</scope>
    <source>
        <strain evidence="2">RS5133</strain>
    </source>
</reference>
<accession>A0AAV5WZF4</accession>
<dbReference type="InterPro" id="IPR038839">
    <property type="entry name" value="Attf-4-like"/>
</dbReference>
<feature type="region of interest" description="Disordered" evidence="1">
    <location>
        <begin position="207"/>
        <end position="228"/>
    </location>
</feature>
<evidence type="ECO:0000313" key="2">
    <source>
        <dbReference type="EMBL" id="GMT35593.1"/>
    </source>
</evidence>
<gene>
    <name evidence="2" type="ORF">PFISCL1PPCAC_26890</name>
</gene>
<feature type="compositionally biased region" description="Polar residues" evidence="1">
    <location>
        <begin position="157"/>
        <end position="168"/>
    </location>
</feature>
<dbReference type="Proteomes" id="UP001432322">
    <property type="component" value="Unassembled WGS sequence"/>
</dbReference>
<sequence>TMRDDDLHIVEDDTKEDSQTPTDKGSVMDEDELIPSNSKLASDVTTLQKQCTMLAHQMNIIMGAFRIPRCTCDTCGSIVRSQMQQAAVRPPHPHPLAAVAAPAAPMVLHVNGHPPTTPIAIPMTNGIKIINPSSIPRAVPVPLPVQLPVTPKETIEATPSENGSTSTEGETKDAAAVGKTEGTPDAATNQLLTSLFPGVLQTISNVSGASGGAPNPFAEQNHGGRKSKYCTPDEKKVVAEYASMHGAANAARKFGIPPSVAAYYQRKLARIKQNDMQAAAVAVAHTLGVPPIQIKSDSSVPSTAEATVESPLKHGEFRMDCTPATPTTPSYLRGRGRGRPKLIGDELDAELIEYMVKLKADNPNLHLNPSNALDIARAYIMQHSPGLLEENGGNVKLKLTWAMKLVSRIAERQKEIQLGLPIGSLSNMGRTGLQQLDQLSGANIMAEMTQSLISQIAKLQEEQIMMPEITNVKELNLADFTMMGGVDDAMMGEDKEDEDGGVTPDEDETTNEKTMEAIAPCQPSLTAC</sequence>
<dbReference type="PANTHER" id="PTHR36522">
    <property type="entry name" value="AT HOOK-CONTAINING PROTEIN ATTF-4"/>
    <property type="match status" value="1"/>
</dbReference>
<keyword evidence="3" id="KW-1185">Reference proteome</keyword>
<feature type="region of interest" description="Disordered" evidence="1">
    <location>
        <begin position="316"/>
        <end position="337"/>
    </location>
</feature>
<name>A0AAV5WZF4_9BILA</name>
<organism evidence="2 3">
    <name type="scientific">Pristionchus fissidentatus</name>
    <dbReference type="NCBI Taxonomy" id="1538716"/>
    <lineage>
        <taxon>Eukaryota</taxon>
        <taxon>Metazoa</taxon>
        <taxon>Ecdysozoa</taxon>
        <taxon>Nematoda</taxon>
        <taxon>Chromadorea</taxon>
        <taxon>Rhabditida</taxon>
        <taxon>Rhabditina</taxon>
        <taxon>Diplogasteromorpha</taxon>
        <taxon>Diplogasteroidea</taxon>
        <taxon>Neodiplogasteridae</taxon>
        <taxon>Pristionchus</taxon>
    </lineage>
</organism>
<dbReference type="AlphaFoldDB" id="A0AAV5WZF4"/>
<feature type="compositionally biased region" description="Acidic residues" evidence="1">
    <location>
        <begin position="491"/>
        <end position="509"/>
    </location>
</feature>
<comment type="caution">
    <text evidence="2">The sequence shown here is derived from an EMBL/GenBank/DDBJ whole genome shotgun (WGS) entry which is preliminary data.</text>
</comment>
<feature type="region of interest" description="Disordered" evidence="1">
    <location>
        <begin position="491"/>
        <end position="514"/>
    </location>
</feature>
<dbReference type="EMBL" id="BTSY01000007">
    <property type="protein sequence ID" value="GMT35593.1"/>
    <property type="molecule type" value="Genomic_DNA"/>
</dbReference>
<feature type="region of interest" description="Disordered" evidence="1">
    <location>
        <begin position="152"/>
        <end position="185"/>
    </location>
</feature>
<feature type="non-terminal residue" evidence="2">
    <location>
        <position position="1"/>
    </location>
</feature>
<protein>
    <recommendedName>
        <fullName evidence="4">HTH psq-type domain-containing protein</fullName>
    </recommendedName>
</protein>
<feature type="region of interest" description="Disordered" evidence="1">
    <location>
        <begin position="1"/>
        <end position="30"/>
    </location>
</feature>
<evidence type="ECO:0008006" key="4">
    <source>
        <dbReference type="Google" id="ProtNLM"/>
    </source>
</evidence>
<feature type="compositionally biased region" description="Basic and acidic residues" evidence="1">
    <location>
        <begin position="1"/>
        <end position="18"/>
    </location>
</feature>
<proteinExistence type="predicted"/>
<evidence type="ECO:0000256" key="1">
    <source>
        <dbReference type="SAM" id="MobiDB-lite"/>
    </source>
</evidence>
<evidence type="ECO:0000313" key="3">
    <source>
        <dbReference type="Proteomes" id="UP001432322"/>
    </source>
</evidence>
<dbReference type="PANTHER" id="PTHR36522:SF1">
    <property type="entry name" value="AT HOOK-CONTAINING PROTEIN ATTF-4"/>
    <property type="match status" value="1"/>
</dbReference>